<dbReference type="EMBL" id="CP051298">
    <property type="protein sequence ID" value="QKD46160.1"/>
    <property type="molecule type" value="Genomic_DNA"/>
</dbReference>
<reference evidence="5 6" key="1">
    <citation type="submission" date="2020-05" db="EMBL/GenBank/DDBJ databases">
        <title>Complete genome sequence of Alicycliphilus denitrificans DP3.</title>
        <authorList>
            <person name="Chen X."/>
        </authorList>
    </citation>
    <scope>NUCLEOTIDE SEQUENCE [LARGE SCALE GENOMIC DNA]</scope>
    <source>
        <strain evidence="5 6">DP3</strain>
    </source>
</reference>
<dbReference type="SUPFAM" id="SSF55073">
    <property type="entry name" value="Nucleotide cyclase"/>
    <property type="match status" value="1"/>
</dbReference>
<dbReference type="OMA" id="WIAMMAV"/>
<organism evidence="5 6">
    <name type="scientific">Alicycliphilus denitrificans</name>
    <dbReference type="NCBI Taxonomy" id="179636"/>
    <lineage>
        <taxon>Bacteria</taxon>
        <taxon>Pseudomonadati</taxon>
        <taxon>Pseudomonadota</taxon>
        <taxon>Betaproteobacteria</taxon>
        <taxon>Burkholderiales</taxon>
        <taxon>Comamonadaceae</taxon>
        <taxon>Alicycliphilus</taxon>
    </lineage>
</organism>
<evidence type="ECO:0000256" key="1">
    <source>
        <dbReference type="ARBA" id="ARBA00012528"/>
    </source>
</evidence>
<evidence type="ECO:0000313" key="5">
    <source>
        <dbReference type="EMBL" id="QKD46160.1"/>
    </source>
</evidence>
<protein>
    <recommendedName>
        <fullName evidence="1">diguanylate cyclase</fullName>
        <ecNumber evidence="1">2.7.7.65</ecNumber>
    </recommendedName>
</protein>
<dbReference type="CDD" id="cd01949">
    <property type="entry name" value="GGDEF"/>
    <property type="match status" value="1"/>
</dbReference>
<feature type="transmembrane region" description="Helical" evidence="3">
    <location>
        <begin position="151"/>
        <end position="169"/>
    </location>
</feature>
<feature type="transmembrane region" description="Helical" evidence="3">
    <location>
        <begin position="86"/>
        <end position="112"/>
    </location>
</feature>
<evidence type="ECO:0000313" key="6">
    <source>
        <dbReference type="Proteomes" id="UP000500755"/>
    </source>
</evidence>
<dbReference type="Pfam" id="PF05230">
    <property type="entry name" value="MASE2"/>
    <property type="match status" value="1"/>
</dbReference>
<dbReference type="PANTHER" id="PTHR45138">
    <property type="entry name" value="REGULATORY COMPONENTS OF SENSORY TRANSDUCTION SYSTEM"/>
    <property type="match status" value="1"/>
</dbReference>
<feature type="transmembrane region" description="Helical" evidence="3">
    <location>
        <begin position="28"/>
        <end position="51"/>
    </location>
</feature>
<gene>
    <name evidence="5" type="ORF">HF896_22225</name>
</gene>
<dbReference type="PANTHER" id="PTHR45138:SF9">
    <property type="entry name" value="DIGUANYLATE CYCLASE DGCM-RELATED"/>
    <property type="match status" value="1"/>
</dbReference>
<dbReference type="InterPro" id="IPR029787">
    <property type="entry name" value="Nucleotide_cyclase"/>
</dbReference>
<keyword evidence="3" id="KW-0812">Transmembrane</keyword>
<dbReference type="SMART" id="SM00267">
    <property type="entry name" value="GGDEF"/>
    <property type="match status" value="1"/>
</dbReference>
<keyword evidence="3" id="KW-0472">Membrane</keyword>
<dbReference type="FunFam" id="3.30.70.270:FF:000001">
    <property type="entry name" value="Diguanylate cyclase domain protein"/>
    <property type="match status" value="1"/>
</dbReference>
<dbReference type="InterPro" id="IPR007894">
    <property type="entry name" value="MASE2"/>
</dbReference>
<dbReference type="InterPro" id="IPR043128">
    <property type="entry name" value="Rev_trsase/Diguanyl_cyclase"/>
</dbReference>
<keyword evidence="3" id="KW-1133">Transmembrane helix</keyword>
<dbReference type="InterPro" id="IPR050469">
    <property type="entry name" value="Diguanylate_Cyclase"/>
</dbReference>
<accession>A0A858ZYS8</accession>
<dbReference type="GO" id="GO:0005886">
    <property type="term" value="C:plasma membrane"/>
    <property type="evidence" value="ECO:0007669"/>
    <property type="project" value="TreeGrafter"/>
</dbReference>
<dbReference type="AlphaFoldDB" id="A0A858ZYS8"/>
<comment type="catalytic activity">
    <reaction evidence="2">
        <text>2 GTP = 3',3'-c-di-GMP + 2 diphosphate</text>
        <dbReference type="Rhea" id="RHEA:24898"/>
        <dbReference type="ChEBI" id="CHEBI:33019"/>
        <dbReference type="ChEBI" id="CHEBI:37565"/>
        <dbReference type="ChEBI" id="CHEBI:58805"/>
        <dbReference type="EC" id="2.7.7.65"/>
    </reaction>
</comment>
<dbReference type="PROSITE" id="PS50887">
    <property type="entry name" value="GGDEF"/>
    <property type="match status" value="1"/>
</dbReference>
<proteinExistence type="predicted"/>
<feature type="transmembrane region" description="Helical" evidence="3">
    <location>
        <begin position="124"/>
        <end position="145"/>
    </location>
</feature>
<dbReference type="GO" id="GO:0052621">
    <property type="term" value="F:diguanylate cyclase activity"/>
    <property type="evidence" value="ECO:0007669"/>
    <property type="project" value="UniProtKB-EC"/>
</dbReference>
<dbReference type="RefSeq" id="WP_013521104.1">
    <property type="nucleotide sequence ID" value="NZ_CP051298.1"/>
</dbReference>
<dbReference type="Pfam" id="PF00990">
    <property type="entry name" value="GGDEF"/>
    <property type="match status" value="1"/>
</dbReference>
<evidence type="ECO:0000259" key="4">
    <source>
        <dbReference type="PROSITE" id="PS50887"/>
    </source>
</evidence>
<dbReference type="Gene3D" id="3.30.70.270">
    <property type="match status" value="1"/>
</dbReference>
<sequence length="377" mass="41640">MKLTPEPSSHREGVHWTVRMNRRNRSAFYVLLFLAMGSHLLATGAPAWAWAALVLHYLIYPQLAYWRACRSSDQRRAEMHNMDADIVLAGIWLGALGFPLWITFIMCASGCINMVVFHGARGGVRLVVSMAAGIALAAITALPSWHPDTDLRTSLLCMLALGLYLFAFARDGYDRAMAQYQVHAQLRGQFDEIRSLQAQLREQALRDPLTGLFNRRQLDAALAPALRRCREQGTPLSVLLIDIDHFKRINDAHGHAAGDMVLQALARLLLRHARPQDLACRLGGEEFLLVLDDMPVAAAIERAQELRQAFEALRVRSEGEELAATLSCGVAAFPQHADQPQALLACADQALYTAKEQGRNRVVMWAAQAAEGTTAAA</sequence>
<dbReference type="InterPro" id="IPR000160">
    <property type="entry name" value="GGDEF_dom"/>
</dbReference>
<dbReference type="EC" id="2.7.7.65" evidence="1"/>
<name>A0A858ZYS8_9BURK</name>
<dbReference type="NCBIfam" id="TIGR00254">
    <property type="entry name" value="GGDEF"/>
    <property type="match status" value="1"/>
</dbReference>
<evidence type="ECO:0000256" key="2">
    <source>
        <dbReference type="ARBA" id="ARBA00034247"/>
    </source>
</evidence>
<evidence type="ECO:0000256" key="3">
    <source>
        <dbReference type="SAM" id="Phobius"/>
    </source>
</evidence>
<dbReference type="GO" id="GO:0043709">
    <property type="term" value="P:cell adhesion involved in single-species biofilm formation"/>
    <property type="evidence" value="ECO:0007669"/>
    <property type="project" value="TreeGrafter"/>
</dbReference>
<dbReference type="Proteomes" id="UP000500755">
    <property type="component" value="Chromosome"/>
</dbReference>
<feature type="domain" description="GGDEF" evidence="4">
    <location>
        <begin position="234"/>
        <end position="367"/>
    </location>
</feature>
<dbReference type="GO" id="GO:1902201">
    <property type="term" value="P:negative regulation of bacterial-type flagellum-dependent cell motility"/>
    <property type="evidence" value="ECO:0007669"/>
    <property type="project" value="TreeGrafter"/>
</dbReference>